<dbReference type="OrthoDB" id="7596641at2"/>
<protein>
    <submittedName>
        <fullName evidence="2">DUF2188 domain-containing protein</fullName>
    </submittedName>
</protein>
<dbReference type="RefSeq" id="WP_140826513.1">
    <property type="nucleotide sequence ID" value="NZ_VFYP01000001.1"/>
</dbReference>
<sequence>MVKVTYHVVEHDEGYAYRLGDVYSEPYPTHAEALSAARQAAGAQQLADGDTEISWQDADGNWHNEHADGADRPMTDVVDDVEDAR</sequence>
<name>A0A504U6U9_9HYPH</name>
<feature type="region of interest" description="Disordered" evidence="1">
    <location>
        <begin position="34"/>
        <end position="85"/>
    </location>
</feature>
<dbReference type="InterPro" id="IPR018691">
    <property type="entry name" value="DUF2188"/>
</dbReference>
<dbReference type="AlphaFoldDB" id="A0A504U6U9"/>
<dbReference type="Proteomes" id="UP000316429">
    <property type="component" value="Unassembled WGS sequence"/>
</dbReference>
<proteinExistence type="predicted"/>
<feature type="compositionally biased region" description="Low complexity" evidence="1">
    <location>
        <begin position="34"/>
        <end position="47"/>
    </location>
</feature>
<comment type="caution">
    <text evidence="2">The sequence shown here is derived from an EMBL/GenBank/DDBJ whole genome shotgun (WGS) entry which is preliminary data.</text>
</comment>
<evidence type="ECO:0000313" key="3">
    <source>
        <dbReference type="Proteomes" id="UP000316429"/>
    </source>
</evidence>
<feature type="compositionally biased region" description="Basic and acidic residues" evidence="1">
    <location>
        <begin position="60"/>
        <end position="74"/>
    </location>
</feature>
<reference evidence="2 3" key="1">
    <citation type="submission" date="2019-06" db="EMBL/GenBank/DDBJ databases">
        <title>Rhizobium sp. CL12 isolated from roots of soybean.</title>
        <authorList>
            <person name="Wang C."/>
        </authorList>
    </citation>
    <scope>NUCLEOTIDE SEQUENCE [LARGE SCALE GENOMIC DNA]</scope>
    <source>
        <strain evidence="2 3">CL12</strain>
    </source>
</reference>
<accession>A0A504U6U9</accession>
<dbReference type="EMBL" id="VFYP01000001">
    <property type="protein sequence ID" value="TPP10159.1"/>
    <property type="molecule type" value="Genomic_DNA"/>
</dbReference>
<dbReference type="Pfam" id="PF09954">
    <property type="entry name" value="DUF2188"/>
    <property type="match status" value="1"/>
</dbReference>
<evidence type="ECO:0000256" key="1">
    <source>
        <dbReference type="SAM" id="MobiDB-lite"/>
    </source>
</evidence>
<gene>
    <name evidence="2" type="ORF">FJQ55_04620</name>
</gene>
<keyword evidence="3" id="KW-1185">Reference proteome</keyword>
<evidence type="ECO:0000313" key="2">
    <source>
        <dbReference type="EMBL" id="TPP10159.1"/>
    </source>
</evidence>
<organism evidence="2 3">
    <name type="scientific">Rhizobium glycinendophyticum</name>
    <dbReference type="NCBI Taxonomy" id="2589807"/>
    <lineage>
        <taxon>Bacteria</taxon>
        <taxon>Pseudomonadati</taxon>
        <taxon>Pseudomonadota</taxon>
        <taxon>Alphaproteobacteria</taxon>
        <taxon>Hyphomicrobiales</taxon>
        <taxon>Rhizobiaceae</taxon>
        <taxon>Rhizobium/Agrobacterium group</taxon>
        <taxon>Rhizobium</taxon>
    </lineage>
</organism>